<comment type="caution">
    <text evidence="1">The sequence shown here is derived from an EMBL/GenBank/DDBJ whole genome shotgun (WGS) entry which is preliminary data.</text>
</comment>
<protein>
    <submittedName>
        <fullName evidence="1">Uncharacterized protein</fullName>
    </submittedName>
</protein>
<evidence type="ECO:0000313" key="1">
    <source>
        <dbReference type="EMBL" id="GAB38666.1"/>
    </source>
</evidence>
<gene>
    <name evidence="1" type="ORF">GOSPT_048_00460</name>
</gene>
<evidence type="ECO:0000313" key="2">
    <source>
        <dbReference type="Proteomes" id="UP000005845"/>
    </source>
</evidence>
<sequence length="96" mass="11146">MGAPATFKQIATLPDTFSRPLRRHREGDYGLGMRKRRIRIDVTCDDDQYMAIANMLWHALEFSKASDFNVHHDGKQTDQQLNDYWDDLGSGSRWTT</sequence>
<dbReference type="EMBL" id="BAFC01000048">
    <property type="protein sequence ID" value="GAB38666.1"/>
    <property type="molecule type" value="Genomic_DNA"/>
</dbReference>
<organism evidence="1 2">
    <name type="scientific">Gordonia sputi NBRC 100414</name>
    <dbReference type="NCBI Taxonomy" id="1089453"/>
    <lineage>
        <taxon>Bacteria</taxon>
        <taxon>Bacillati</taxon>
        <taxon>Actinomycetota</taxon>
        <taxon>Actinomycetes</taxon>
        <taxon>Mycobacteriales</taxon>
        <taxon>Gordoniaceae</taxon>
        <taxon>Gordonia</taxon>
    </lineage>
</organism>
<proteinExistence type="predicted"/>
<keyword evidence="2" id="KW-1185">Reference proteome</keyword>
<accession>H5TYV8</accession>
<reference evidence="1 2" key="1">
    <citation type="submission" date="2012-02" db="EMBL/GenBank/DDBJ databases">
        <title>Whole genome shotgun sequence of Gordonia sputi NBRC 100414.</title>
        <authorList>
            <person name="Yoshida I."/>
            <person name="Hosoyama A."/>
            <person name="Tsuchikane K."/>
            <person name="Katsumata H."/>
            <person name="Yamazaki S."/>
            <person name="Fujita N."/>
        </authorList>
    </citation>
    <scope>NUCLEOTIDE SEQUENCE [LARGE SCALE GENOMIC DNA]</scope>
    <source>
        <strain evidence="1 2">NBRC 100414</strain>
    </source>
</reference>
<dbReference type="AlphaFoldDB" id="H5TYV8"/>
<name>H5TYV8_9ACTN</name>
<dbReference type="Proteomes" id="UP000005845">
    <property type="component" value="Unassembled WGS sequence"/>
</dbReference>